<evidence type="ECO:0000313" key="2">
    <source>
        <dbReference type="EMBL" id="MBA8886338.1"/>
    </source>
</evidence>
<keyword evidence="3" id="KW-1185">Reference proteome</keyword>
<keyword evidence="1" id="KW-0732">Signal</keyword>
<dbReference type="Proteomes" id="UP000550401">
    <property type="component" value="Unassembled WGS sequence"/>
</dbReference>
<comment type="caution">
    <text evidence="2">The sequence shown here is derived from an EMBL/GenBank/DDBJ whole genome shotgun (WGS) entry which is preliminary data.</text>
</comment>
<evidence type="ECO:0000256" key="1">
    <source>
        <dbReference type="SAM" id="SignalP"/>
    </source>
</evidence>
<dbReference type="EMBL" id="JACGXL010000001">
    <property type="protein sequence ID" value="MBA8886338.1"/>
    <property type="molecule type" value="Genomic_DNA"/>
</dbReference>
<organism evidence="2 3">
    <name type="scientific">Dokdonella fugitiva</name>
    <dbReference type="NCBI Taxonomy" id="328517"/>
    <lineage>
        <taxon>Bacteria</taxon>
        <taxon>Pseudomonadati</taxon>
        <taxon>Pseudomonadota</taxon>
        <taxon>Gammaproteobacteria</taxon>
        <taxon>Lysobacterales</taxon>
        <taxon>Rhodanobacteraceae</taxon>
        <taxon>Dokdonella</taxon>
    </lineage>
</organism>
<name>A0A839EYR7_9GAMM</name>
<dbReference type="AlphaFoldDB" id="A0A839EYR7"/>
<gene>
    <name evidence="2" type="ORF">FHW12_000529</name>
</gene>
<proteinExistence type="predicted"/>
<evidence type="ECO:0008006" key="4">
    <source>
        <dbReference type="Google" id="ProtNLM"/>
    </source>
</evidence>
<evidence type="ECO:0000313" key="3">
    <source>
        <dbReference type="Proteomes" id="UP000550401"/>
    </source>
</evidence>
<protein>
    <recommendedName>
        <fullName evidence="4">Parallel beta helix pectate lyase-like protein</fullName>
    </recommendedName>
</protein>
<sequence>MTTPFRAAYLSIALFAAATTRAAAHEACVSTAAELQQALADASDGGPYVAEDNLVKLATGTYRTGAATSNGPFFFYSSHSTTSLTLYGGYGPGCSGGRHAAADTILDGRGSTAVLVLRSKQGPLAVTHLTLQNGDSDAPGAGLQINYLVTVESSVQVDHVIIRGNHSSVDAGGLYASGAASAGSAVTLTDALIVDNASDANYGGAYVTPYGDTALVDHATIARNAAAATSDRVGGLYCGGTALCNVFDTIAWNNSNVGLYFDSPAALVCDDYGAIGGAVPDYVANVHSVSPAFVDAENGDYHLGAGSPLFGLCAAGNGTTDLDDHPFPGRGSADVGAYEDTIFVDGIDG</sequence>
<dbReference type="RefSeq" id="WP_182529428.1">
    <property type="nucleotide sequence ID" value="NZ_JACGXL010000001.1"/>
</dbReference>
<reference evidence="2 3" key="1">
    <citation type="submission" date="2020-07" db="EMBL/GenBank/DDBJ databases">
        <title>Genomic Encyclopedia of Type Strains, Phase IV (KMG-V): Genome sequencing to study the core and pangenomes of soil and plant-associated prokaryotes.</title>
        <authorList>
            <person name="Whitman W."/>
        </authorList>
    </citation>
    <scope>NUCLEOTIDE SEQUENCE [LARGE SCALE GENOMIC DNA]</scope>
    <source>
        <strain evidence="2 3">RH2WT43</strain>
    </source>
</reference>
<feature type="signal peptide" evidence="1">
    <location>
        <begin position="1"/>
        <end position="22"/>
    </location>
</feature>
<dbReference type="SUPFAM" id="SSF51126">
    <property type="entry name" value="Pectin lyase-like"/>
    <property type="match status" value="1"/>
</dbReference>
<dbReference type="InterPro" id="IPR011050">
    <property type="entry name" value="Pectin_lyase_fold/virulence"/>
</dbReference>
<feature type="chain" id="PRO_5032853895" description="Parallel beta helix pectate lyase-like protein" evidence="1">
    <location>
        <begin position="23"/>
        <end position="349"/>
    </location>
</feature>
<accession>A0A839EYR7</accession>